<dbReference type="AlphaFoldDB" id="A0A2A2HBX1"/>
<dbReference type="EMBL" id="LMVN01000024">
    <property type="protein sequence ID" value="PAV06922.1"/>
    <property type="molecule type" value="Genomic_DNA"/>
</dbReference>
<reference evidence="5 7" key="1">
    <citation type="submission" date="2016-04" db="EMBL/GenBank/DDBJ databases">
        <title>Genome sequence of Methanosphaera cuniculi DSM 4103.</title>
        <authorList>
            <person name="Poehlein A."/>
            <person name="Seedorf H."/>
            <person name="Daniel R."/>
        </authorList>
    </citation>
    <scope>NUCLEOTIDE SEQUENCE [LARGE SCALE GENOMIC DNA]</scope>
    <source>
        <strain evidence="5 7">DSM 4103</strain>
    </source>
</reference>
<dbReference type="Gene3D" id="3.90.550.10">
    <property type="entry name" value="Spore Coat Polysaccharide Biosynthesis Protein SpsA, Chain A"/>
    <property type="match status" value="1"/>
</dbReference>
<dbReference type="Pfam" id="PF00535">
    <property type="entry name" value="Glycos_transf_2"/>
    <property type="match status" value="1"/>
</dbReference>
<dbReference type="InterPro" id="IPR001173">
    <property type="entry name" value="Glyco_trans_2-like"/>
</dbReference>
<dbReference type="SUPFAM" id="SSF53448">
    <property type="entry name" value="Nucleotide-diphospho-sugar transferases"/>
    <property type="match status" value="1"/>
</dbReference>
<evidence type="ECO:0000313" key="7">
    <source>
        <dbReference type="Proteomes" id="UP000246004"/>
    </source>
</evidence>
<dbReference type="EMBL" id="LWMS01000010">
    <property type="protein sequence ID" value="PWL08688.1"/>
    <property type="molecule type" value="Genomic_DNA"/>
</dbReference>
<dbReference type="OrthoDB" id="77457at2157"/>
<feature type="domain" description="Glycosyltransferase 2-like" evidence="3">
    <location>
        <begin position="5"/>
        <end position="144"/>
    </location>
</feature>
<evidence type="ECO:0000259" key="3">
    <source>
        <dbReference type="Pfam" id="PF00535"/>
    </source>
</evidence>
<dbReference type="PANTHER" id="PTHR22916">
    <property type="entry name" value="GLYCOSYLTRANSFERASE"/>
    <property type="match status" value="1"/>
</dbReference>
<reference evidence="4 6" key="2">
    <citation type="journal article" date="2017" name="BMC Genomics">
        <title>Genomic analysis of methanogenic archaea reveals a shift towards energy conservation.</title>
        <authorList>
            <person name="Gilmore S.P."/>
            <person name="Henske J.K."/>
            <person name="Sexton J.A."/>
            <person name="Solomon K.V."/>
            <person name="Seppala S."/>
            <person name="Yoo J.I."/>
            <person name="Huyett L.M."/>
            <person name="Pressman A."/>
            <person name="Cogan J.Z."/>
            <person name="Kivenson V."/>
            <person name="Peng X."/>
            <person name="Tan Y."/>
            <person name="Valentine D.L."/>
            <person name="O'Malley M.A."/>
        </authorList>
    </citation>
    <scope>NUCLEOTIDE SEQUENCE [LARGE SCALE GENOMIC DNA]</scope>
    <source>
        <strain evidence="4 6">1R-7</strain>
    </source>
</reference>
<keyword evidence="6" id="KW-1185">Reference proteome</keyword>
<evidence type="ECO:0000313" key="6">
    <source>
        <dbReference type="Proteomes" id="UP000217528"/>
    </source>
</evidence>
<dbReference type="InterPro" id="IPR029044">
    <property type="entry name" value="Nucleotide-diphossugar_trans"/>
</dbReference>
<evidence type="ECO:0000256" key="1">
    <source>
        <dbReference type="ARBA" id="ARBA00022676"/>
    </source>
</evidence>
<keyword evidence="1 5" id="KW-0328">Glycosyltransferase</keyword>
<dbReference type="EC" id="2.4.-.-" evidence="5"/>
<organism evidence="4 6">
    <name type="scientific">Methanosphaera cuniculi</name>
    <dbReference type="NCBI Taxonomy" id="1077256"/>
    <lineage>
        <taxon>Archaea</taxon>
        <taxon>Methanobacteriati</taxon>
        <taxon>Methanobacteriota</taxon>
        <taxon>Methanomada group</taxon>
        <taxon>Methanobacteria</taxon>
        <taxon>Methanobacteriales</taxon>
        <taxon>Methanobacteriaceae</taxon>
        <taxon>Methanosphaera</taxon>
    </lineage>
</organism>
<accession>A0A2A2HBX1</accession>
<keyword evidence="2 4" id="KW-0808">Transferase</keyword>
<dbReference type="GO" id="GO:0016757">
    <property type="term" value="F:glycosyltransferase activity"/>
    <property type="evidence" value="ECO:0007669"/>
    <property type="project" value="UniProtKB-KW"/>
</dbReference>
<dbReference type="Proteomes" id="UP000246004">
    <property type="component" value="Unassembled WGS sequence"/>
</dbReference>
<dbReference type="CDD" id="cd00761">
    <property type="entry name" value="Glyco_tranf_GTA_type"/>
    <property type="match status" value="1"/>
</dbReference>
<gene>
    <name evidence="5" type="primary">epsJ_2</name>
    <name evidence="4" type="ORF">ASJ82_07345</name>
    <name evidence="5" type="ORF">MSCUN_04010</name>
</gene>
<proteinExistence type="predicted"/>
<evidence type="ECO:0000256" key="2">
    <source>
        <dbReference type="ARBA" id="ARBA00022679"/>
    </source>
</evidence>
<protein>
    <submittedName>
        <fullName evidence="4 5">Glycosyltransferase</fullName>
        <ecNumber evidence="5">2.4.-.-</ecNumber>
    </submittedName>
</protein>
<dbReference type="PANTHER" id="PTHR22916:SF51">
    <property type="entry name" value="GLYCOSYLTRANSFERASE EPSH-RELATED"/>
    <property type="match status" value="1"/>
</dbReference>
<dbReference type="Proteomes" id="UP000217528">
    <property type="component" value="Unassembled WGS sequence"/>
</dbReference>
<name>A0A2A2HBX1_9EURY</name>
<evidence type="ECO:0000313" key="4">
    <source>
        <dbReference type="EMBL" id="PAV06922.1"/>
    </source>
</evidence>
<dbReference type="RefSeq" id="WP_095609095.1">
    <property type="nucleotide sequence ID" value="NZ_LMVN01000024.1"/>
</dbReference>
<sequence length="360" mass="42706">MVKVSVVIPIYNVEKYLHDCLDTIVNQTLKDIEIICVNDGSTDSSLEIIKEYANCDDRITVIDQPNGGHAVATNVGIQHATGKYLFLMDSDDILKLNALKDTYKIAEDKNVDFVLFKAINYDDEQDKYYEAENYSMNMVAHRVKDNVFSYDDIKDLIFKITVTPWSKLYNRKFIMDNNITFPEGLVFDDNVFFWRVLFSAKRIYFHPEFLFTRRWYATSSTTAGDRRFIDSIEIYNLVWDVFREYGVFDEHKKTLYNNKVFLANMRFRKIKDEFKEEYFMHMKDDFLKILSDEKLYDDFIANLSYKNKKIYEQVLITQSAEEFMLCRSTYDMLNSSSWKITKPLRKSKQVAKKAYHKIKK</sequence>
<comment type="caution">
    <text evidence="4">The sequence shown here is derived from an EMBL/GenBank/DDBJ whole genome shotgun (WGS) entry which is preliminary data.</text>
</comment>
<evidence type="ECO:0000313" key="5">
    <source>
        <dbReference type="EMBL" id="PWL08688.1"/>
    </source>
</evidence>